<name>B0P7G1_9FIRM</name>
<sequence>MKKSLISPKGNDGERNQSTACSQRGAAPAESRAVRFLAATAP</sequence>
<organism evidence="2 3">
    <name type="scientific">Anaerotruncus colihominis DSM 17241</name>
    <dbReference type="NCBI Taxonomy" id="445972"/>
    <lineage>
        <taxon>Bacteria</taxon>
        <taxon>Bacillati</taxon>
        <taxon>Bacillota</taxon>
        <taxon>Clostridia</taxon>
        <taxon>Eubacteriales</taxon>
        <taxon>Oscillospiraceae</taxon>
        <taxon>Anaerotruncus</taxon>
    </lineage>
</organism>
<comment type="caution">
    <text evidence="2">The sequence shown here is derived from an EMBL/GenBank/DDBJ whole genome shotgun (WGS) entry which is preliminary data.</text>
</comment>
<protein>
    <submittedName>
        <fullName evidence="2">Uncharacterized protein</fullName>
    </submittedName>
</protein>
<evidence type="ECO:0000313" key="3">
    <source>
        <dbReference type="Proteomes" id="UP000003803"/>
    </source>
</evidence>
<dbReference type="HOGENOM" id="CLU_3246328_0_0_9"/>
<evidence type="ECO:0000256" key="1">
    <source>
        <dbReference type="SAM" id="MobiDB-lite"/>
    </source>
</evidence>
<reference evidence="2" key="2">
    <citation type="submission" date="2013-09" db="EMBL/GenBank/DDBJ databases">
        <title>Draft genome sequence of Anaerotruncus colihominis(DSM 17241).</title>
        <authorList>
            <person name="Sudarsanam P."/>
            <person name="Ley R."/>
            <person name="Guruge J."/>
            <person name="Turnbaugh P.J."/>
            <person name="Mahowald M."/>
            <person name="Liep D."/>
            <person name="Gordon J."/>
        </authorList>
    </citation>
    <scope>NUCLEOTIDE SEQUENCE</scope>
    <source>
        <strain evidence="2">DSM 17241</strain>
    </source>
</reference>
<proteinExistence type="predicted"/>
<dbReference type="Proteomes" id="UP000003803">
    <property type="component" value="Unassembled WGS sequence"/>
</dbReference>
<feature type="region of interest" description="Disordered" evidence="1">
    <location>
        <begin position="1"/>
        <end position="31"/>
    </location>
</feature>
<reference evidence="2" key="1">
    <citation type="submission" date="2007-11" db="EMBL/GenBank/DDBJ databases">
        <authorList>
            <person name="Fulton L."/>
            <person name="Clifton S."/>
            <person name="Fulton B."/>
            <person name="Xu J."/>
            <person name="Minx P."/>
            <person name="Pepin K.H."/>
            <person name="Johnson M."/>
            <person name="Thiruvilangam P."/>
            <person name="Bhonagiri V."/>
            <person name="Nash W.E."/>
            <person name="Mardis E.R."/>
            <person name="Wilson R.K."/>
        </authorList>
    </citation>
    <scope>NUCLEOTIDE SEQUENCE [LARGE SCALE GENOMIC DNA]</scope>
    <source>
        <strain evidence="2">DSM 17241</strain>
    </source>
</reference>
<dbReference type="AlphaFoldDB" id="B0P7G1"/>
<accession>B0P7G1</accession>
<evidence type="ECO:0000313" key="2">
    <source>
        <dbReference type="EMBL" id="EDS12464.1"/>
    </source>
</evidence>
<dbReference type="EMBL" id="ABGD02000006">
    <property type="protein sequence ID" value="EDS12464.1"/>
    <property type="molecule type" value="Genomic_DNA"/>
</dbReference>
<gene>
    <name evidence="2" type="ORF">ANACOL_00692</name>
</gene>
<keyword evidence="3" id="KW-1185">Reference proteome</keyword>